<evidence type="ECO:0000256" key="7">
    <source>
        <dbReference type="SAM" id="Coils"/>
    </source>
</evidence>
<keyword evidence="11" id="KW-1185">Reference proteome</keyword>
<dbReference type="InterPro" id="IPR013258">
    <property type="entry name" value="Striatin_N"/>
</dbReference>
<dbReference type="PRINTS" id="PR00320">
    <property type="entry name" value="GPROTEINBRPT"/>
</dbReference>
<accession>G4T8X0</accession>
<feature type="domain" description="Striatin N-terminal" evidence="9">
    <location>
        <begin position="33"/>
        <end position="220"/>
    </location>
</feature>
<evidence type="ECO:0000256" key="2">
    <source>
        <dbReference type="ARBA" id="ARBA00022574"/>
    </source>
</evidence>
<reference evidence="10 11" key="1">
    <citation type="journal article" date="2011" name="PLoS Pathog.">
        <title>Endophytic Life Strategies Decoded by Genome and Transcriptome Analyses of the Mutualistic Root Symbiont Piriformospora indica.</title>
        <authorList>
            <person name="Zuccaro A."/>
            <person name="Lahrmann U."/>
            <person name="Guldener U."/>
            <person name="Langen G."/>
            <person name="Pfiffi S."/>
            <person name="Biedenkopf D."/>
            <person name="Wong P."/>
            <person name="Samans B."/>
            <person name="Grimm C."/>
            <person name="Basiewicz M."/>
            <person name="Murat C."/>
            <person name="Martin F."/>
            <person name="Kogel K.H."/>
        </authorList>
    </citation>
    <scope>NUCLEOTIDE SEQUENCE [LARGE SCALE GENOMIC DNA]</scope>
    <source>
        <strain evidence="10 11">DSM 11827</strain>
    </source>
</reference>
<dbReference type="OMA" id="KTDLMRR"/>
<evidence type="ECO:0000256" key="1">
    <source>
        <dbReference type="ARBA" id="ARBA00009616"/>
    </source>
</evidence>
<feature type="compositionally biased region" description="Low complexity" evidence="8">
    <location>
        <begin position="156"/>
        <end position="168"/>
    </location>
</feature>
<dbReference type="InterPro" id="IPR051488">
    <property type="entry name" value="WD_repeat_striatin"/>
</dbReference>
<feature type="repeat" description="WD" evidence="6">
    <location>
        <begin position="458"/>
        <end position="499"/>
    </location>
</feature>
<dbReference type="InterPro" id="IPR019775">
    <property type="entry name" value="WD40_repeat_CS"/>
</dbReference>
<feature type="repeat" description="WD" evidence="6">
    <location>
        <begin position="566"/>
        <end position="599"/>
    </location>
</feature>
<dbReference type="SUPFAM" id="SSF50978">
    <property type="entry name" value="WD40 repeat-like"/>
    <property type="match status" value="1"/>
</dbReference>
<dbReference type="InterPro" id="IPR036322">
    <property type="entry name" value="WD40_repeat_dom_sf"/>
</dbReference>
<dbReference type="eggNOG" id="KOG0642">
    <property type="taxonomic scope" value="Eukaryota"/>
</dbReference>
<dbReference type="Pfam" id="PF00400">
    <property type="entry name" value="WD40"/>
    <property type="match status" value="5"/>
</dbReference>
<feature type="region of interest" description="Disordered" evidence="8">
    <location>
        <begin position="414"/>
        <end position="446"/>
    </location>
</feature>
<proteinExistence type="inferred from homology"/>
<evidence type="ECO:0000259" key="9">
    <source>
        <dbReference type="Pfam" id="PF08232"/>
    </source>
</evidence>
<dbReference type="GO" id="GO:0005516">
    <property type="term" value="F:calmodulin binding"/>
    <property type="evidence" value="ECO:0007669"/>
    <property type="project" value="UniProtKB-KW"/>
</dbReference>
<feature type="repeat" description="WD" evidence="6">
    <location>
        <begin position="760"/>
        <end position="794"/>
    </location>
</feature>
<evidence type="ECO:0000256" key="5">
    <source>
        <dbReference type="ARBA" id="ARBA00023054"/>
    </source>
</evidence>
<dbReference type="InterPro" id="IPR001680">
    <property type="entry name" value="WD40_rpt"/>
</dbReference>
<dbReference type="SMART" id="SM00320">
    <property type="entry name" value="WD40"/>
    <property type="match status" value="6"/>
</dbReference>
<dbReference type="OrthoDB" id="727118at2759"/>
<organism evidence="10 11">
    <name type="scientific">Serendipita indica (strain DSM 11827)</name>
    <name type="common">Root endophyte fungus</name>
    <name type="synonym">Piriformospora indica</name>
    <dbReference type="NCBI Taxonomy" id="1109443"/>
    <lineage>
        <taxon>Eukaryota</taxon>
        <taxon>Fungi</taxon>
        <taxon>Dikarya</taxon>
        <taxon>Basidiomycota</taxon>
        <taxon>Agaricomycotina</taxon>
        <taxon>Agaricomycetes</taxon>
        <taxon>Sebacinales</taxon>
        <taxon>Serendipitaceae</taxon>
        <taxon>Serendipita</taxon>
    </lineage>
</organism>
<dbReference type="InterPro" id="IPR015943">
    <property type="entry name" value="WD40/YVTN_repeat-like_dom_sf"/>
</dbReference>
<dbReference type="Gene3D" id="2.130.10.10">
    <property type="entry name" value="YVTN repeat-like/Quinoprotein amine dehydrogenase"/>
    <property type="match status" value="2"/>
</dbReference>
<comment type="similarity">
    <text evidence="1">Belongs to the WD repeat striatin family.</text>
</comment>
<dbReference type="Proteomes" id="UP000007148">
    <property type="component" value="Unassembled WGS sequence"/>
</dbReference>
<comment type="caution">
    <text evidence="10">The sequence shown here is derived from an EMBL/GenBank/DDBJ whole genome shotgun (WGS) entry which is preliminary data.</text>
</comment>
<dbReference type="HOGENOM" id="CLU_009108_1_0_1"/>
<feature type="region of interest" description="Disordered" evidence="8">
    <location>
        <begin position="99"/>
        <end position="172"/>
    </location>
</feature>
<dbReference type="AlphaFoldDB" id="G4T8X0"/>
<evidence type="ECO:0000256" key="8">
    <source>
        <dbReference type="SAM" id="MobiDB-lite"/>
    </source>
</evidence>
<feature type="coiled-coil region" evidence="7">
    <location>
        <begin position="38"/>
        <end position="72"/>
    </location>
</feature>
<evidence type="ECO:0000313" key="10">
    <source>
        <dbReference type="EMBL" id="CCA67781.1"/>
    </source>
</evidence>
<dbReference type="InParanoid" id="G4T8X0"/>
<feature type="repeat" description="WD" evidence="6">
    <location>
        <begin position="513"/>
        <end position="544"/>
    </location>
</feature>
<protein>
    <submittedName>
        <fullName evidence="10">Related to STRIATIN</fullName>
    </submittedName>
</protein>
<keyword evidence="3" id="KW-0677">Repeat</keyword>
<dbReference type="PROSITE" id="PS50082">
    <property type="entry name" value="WD_REPEATS_2"/>
    <property type="match status" value="5"/>
</dbReference>
<keyword evidence="2 6" id="KW-0853">WD repeat</keyword>
<evidence type="ECO:0000256" key="6">
    <source>
        <dbReference type="PROSITE-ProRule" id="PRU00221"/>
    </source>
</evidence>
<dbReference type="Pfam" id="PF08232">
    <property type="entry name" value="Striatin"/>
    <property type="match status" value="1"/>
</dbReference>
<keyword evidence="5 7" id="KW-0175">Coiled coil</keyword>
<dbReference type="EMBL" id="CAFZ01000019">
    <property type="protein sequence ID" value="CCA67781.1"/>
    <property type="molecule type" value="Genomic_DNA"/>
</dbReference>
<name>G4T8X0_SERID</name>
<feature type="compositionally biased region" description="Basic and acidic residues" evidence="8">
    <location>
        <begin position="116"/>
        <end position="131"/>
    </location>
</feature>
<gene>
    <name evidence="10" type="ORF">PIIN_01605</name>
</gene>
<evidence type="ECO:0000313" key="11">
    <source>
        <dbReference type="Proteomes" id="UP000007148"/>
    </source>
</evidence>
<feature type="repeat" description="WD" evidence="6">
    <location>
        <begin position="713"/>
        <end position="746"/>
    </location>
</feature>
<sequence>MLPLQQQMPLGNAQPQIPPPPPQQQIPNPNELSLAGVLHFLQTEWRRYERERNEWEIERAEMRARIALLEGERRSFENIKIDLLRRVKMMEYALRVERSKQLQQGGASAPSGKPPSVKDEPQHDAVAHLKEGSGSNSPHSEDVALPNDARLSIGSNPNTNAAAPKPANQGSKDWAANVNAASNNIALGKPPPGRDARSRARARDYLKQCLLEVSYLTSPQAMNPLPNRPLLNNVNNNPNPAAGAPMQGGATAGAPMQTGPAIPILPNFGGDNGMNGRQKKGFPEPMNKDFPLVNGGMPAMGANDKPNLFSSGITTLQSGSTVTGTMMGPTETRPGDAVTQIVTNTAPREGSQQDEEPTQLTAIFRPDDTGAWREKLRQAKEEAAMRQNQMGGGGYLGGVTSTMSAMGGHSLGTSGWDLGLGPDDGSGIPGASIEDEDEEDAASLAEDNGKKFRVRKTLRNHLDAVRALAFHPKEMILATGGDDLTVKIWRMDAAQLASASAGRTVELEPQVTLRGHSASITSLAVAPHHGIVYSASLDSTIRVWAIPPPQHTTYSPYEAATSQGELVGHTDAVWGIALLREGSILVSCGADGMVKVWDVGTSRPGSLRLSWGYGGVGVDVASGSAETDVIGATAVEAIKTNLKWVAVAYRNGIVKIFEVETGKEVAALESETKEVSVVNAVVSHPALPLLVVGYEDRNIRVFDLTTFSCTTSMLTHLDAVTSLTLDPSGHVLASGSHDNSVRFWDLLGQKQCIQEDTKHRQKGDEGVLDVAFHASLPFMASAGADGLVKIWAAS</sequence>
<dbReference type="InterPro" id="IPR020472">
    <property type="entry name" value="WD40_PAC1"/>
</dbReference>
<dbReference type="PROSITE" id="PS50294">
    <property type="entry name" value="WD_REPEATS_REGION"/>
    <property type="match status" value="5"/>
</dbReference>
<dbReference type="Gene3D" id="1.20.5.300">
    <property type="match status" value="1"/>
</dbReference>
<dbReference type="PROSITE" id="PS00678">
    <property type="entry name" value="WD_REPEATS_1"/>
    <property type="match status" value="2"/>
</dbReference>
<evidence type="ECO:0000256" key="4">
    <source>
        <dbReference type="ARBA" id="ARBA00022860"/>
    </source>
</evidence>
<dbReference type="PANTHER" id="PTHR15653">
    <property type="entry name" value="STRIATIN"/>
    <property type="match status" value="1"/>
</dbReference>
<dbReference type="CDD" id="cd00200">
    <property type="entry name" value="WD40"/>
    <property type="match status" value="1"/>
</dbReference>
<keyword evidence="4" id="KW-0112">Calmodulin-binding</keyword>
<evidence type="ECO:0000256" key="3">
    <source>
        <dbReference type="ARBA" id="ARBA00022737"/>
    </source>
</evidence>
<dbReference type="STRING" id="1109443.G4T8X0"/>
<dbReference type="PANTHER" id="PTHR15653:SF0">
    <property type="entry name" value="CONNECTOR OF KINASE TO AP-1, ISOFORM E"/>
    <property type="match status" value="1"/>
</dbReference>
<feature type="region of interest" description="Disordered" evidence="8">
    <location>
        <begin position="1"/>
        <end position="27"/>
    </location>
</feature>